<dbReference type="Proteomes" id="UP001157160">
    <property type="component" value="Unassembled WGS sequence"/>
</dbReference>
<dbReference type="EMBL" id="BSUL01000001">
    <property type="protein sequence ID" value="GMA28170.1"/>
    <property type="molecule type" value="Genomic_DNA"/>
</dbReference>
<dbReference type="PROSITE" id="PS51257">
    <property type="entry name" value="PROKAR_LIPOPROTEIN"/>
    <property type="match status" value="1"/>
</dbReference>
<evidence type="ECO:0000256" key="2">
    <source>
        <dbReference type="ARBA" id="ARBA00022729"/>
    </source>
</evidence>
<dbReference type="PANTHER" id="PTHR30483:SF6">
    <property type="entry name" value="PERIPLASMIC BINDING PROTEIN OF ABC TRANSPORTER FOR NATURAL AMINO ACIDS"/>
    <property type="match status" value="1"/>
</dbReference>
<dbReference type="Pfam" id="PF13458">
    <property type="entry name" value="Peripla_BP_6"/>
    <property type="match status" value="1"/>
</dbReference>
<dbReference type="Gene3D" id="3.40.50.2300">
    <property type="match status" value="2"/>
</dbReference>
<feature type="chain" id="PRO_5041334533" description="Leucine-binding protein domain-containing protein" evidence="3">
    <location>
        <begin position="26"/>
        <end position="423"/>
    </location>
</feature>
<organism evidence="5 6">
    <name type="scientific">Arenivirga flava</name>
    <dbReference type="NCBI Taxonomy" id="1930060"/>
    <lineage>
        <taxon>Bacteria</taxon>
        <taxon>Bacillati</taxon>
        <taxon>Actinomycetota</taxon>
        <taxon>Actinomycetes</taxon>
        <taxon>Micrococcales</taxon>
        <taxon>Microbacteriaceae</taxon>
        <taxon>Arenivirga</taxon>
    </lineage>
</organism>
<keyword evidence="2 3" id="KW-0732">Signal</keyword>
<dbReference type="InterPro" id="IPR028081">
    <property type="entry name" value="Leu-bd"/>
</dbReference>
<proteinExistence type="inferred from homology"/>
<evidence type="ECO:0000256" key="3">
    <source>
        <dbReference type="SAM" id="SignalP"/>
    </source>
</evidence>
<dbReference type="SUPFAM" id="SSF53822">
    <property type="entry name" value="Periplasmic binding protein-like I"/>
    <property type="match status" value="1"/>
</dbReference>
<dbReference type="InterPro" id="IPR028082">
    <property type="entry name" value="Peripla_BP_I"/>
</dbReference>
<sequence>MPRPHRILRAAVPALLIAALAGCSAEVVPEPADRTVSAPEPTGDGVLTIGTLLPTSGEAAVLGPAMVAAAELAARDVDEAGGVGGAPIELVHRDSGDAAGDQLETAFGEFVEDGVDVVIGPASSVLVERVLPLAVEAGVAVITPSATAPGLGALDDDGLLARTVPSAGLQGSALAKRLLVEDDDARVALVRQDDELGRELDERLSLDLEAAGGALVASEPLDDGTEELAADLAGREPTAVVLATGGDQLERTAALATALLAHGVDAEQLWFTAGNLADYGPLVEPGALEGAHGLGIGAQPGESFVQRLREVDPAVLGTAFAAETYDAVLLAALAAAMAGDDGGASIATRLAEASSGGAECDSADACLEALADGRDIDYDGFSGPLDLDAAGESQRGTFGLHVYDASGAPQRSGQFVSGKVSAR</sequence>
<gene>
    <name evidence="5" type="ORF">GCM10025874_14230</name>
</gene>
<evidence type="ECO:0000256" key="1">
    <source>
        <dbReference type="ARBA" id="ARBA00010062"/>
    </source>
</evidence>
<accession>A0AA37XBB7</accession>
<comment type="similarity">
    <text evidence="1">Belongs to the leucine-binding protein family.</text>
</comment>
<feature type="signal peptide" evidence="3">
    <location>
        <begin position="1"/>
        <end position="25"/>
    </location>
</feature>
<reference evidence="5 6" key="1">
    <citation type="journal article" date="2014" name="Int. J. Syst. Evol. Microbiol.">
        <title>Complete genome sequence of Corynebacterium casei LMG S-19264T (=DSM 44701T), isolated from a smear-ripened cheese.</title>
        <authorList>
            <consortium name="US DOE Joint Genome Institute (JGI-PGF)"/>
            <person name="Walter F."/>
            <person name="Albersmeier A."/>
            <person name="Kalinowski J."/>
            <person name="Ruckert C."/>
        </authorList>
    </citation>
    <scope>NUCLEOTIDE SEQUENCE [LARGE SCALE GENOMIC DNA]</scope>
    <source>
        <strain evidence="5 6">NBRC 112289</strain>
    </source>
</reference>
<dbReference type="InterPro" id="IPR051010">
    <property type="entry name" value="BCAA_transport"/>
</dbReference>
<dbReference type="PANTHER" id="PTHR30483">
    <property type="entry name" value="LEUCINE-SPECIFIC-BINDING PROTEIN"/>
    <property type="match status" value="1"/>
</dbReference>
<comment type="caution">
    <text evidence="5">The sequence shown here is derived from an EMBL/GenBank/DDBJ whole genome shotgun (WGS) entry which is preliminary data.</text>
</comment>
<feature type="domain" description="Leucine-binding protein" evidence="4">
    <location>
        <begin position="47"/>
        <end position="353"/>
    </location>
</feature>
<evidence type="ECO:0000313" key="6">
    <source>
        <dbReference type="Proteomes" id="UP001157160"/>
    </source>
</evidence>
<name>A0AA37XBB7_9MICO</name>
<evidence type="ECO:0000259" key="4">
    <source>
        <dbReference type="Pfam" id="PF13458"/>
    </source>
</evidence>
<dbReference type="RefSeq" id="WP_284231495.1">
    <property type="nucleotide sequence ID" value="NZ_BSUL01000001.1"/>
</dbReference>
<dbReference type="AlphaFoldDB" id="A0AA37XBB7"/>
<keyword evidence="6" id="KW-1185">Reference proteome</keyword>
<evidence type="ECO:0000313" key="5">
    <source>
        <dbReference type="EMBL" id="GMA28170.1"/>
    </source>
</evidence>
<protein>
    <recommendedName>
        <fullName evidence="4">Leucine-binding protein domain-containing protein</fullName>
    </recommendedName>
</protein>